<reference evidence="9" key="1">
    <citation type="submission" date="2007-10" db="EMBL/GenBank/DDBJ databases">
        <title>Reconstructing Ordinal Relationships in the Demospongiae Using Mitochondrial Genomic Data.</title>
        <authorList>
            <person name="Lavrov D.V."/>
            <person name="Wang X."/>
            <person name="Kelly M."/>
        </authorList>
    </citation>
    <scope>NUCLEOTIDE SEQUENCE</scope>
</reference>
<protein>
    <submittedName>
        <fullName evidence="9">ATP synthase F0 subunit 8</fullName>
    </submittedName>
</protein>
<evidence type="ECO:0000313" key="9">
    <source>
        <dbReference type="EMBL" id="ABW83910.1"/>
    </source>
</evidence>
<evidence type="ECO:0000256" key="4">
    <source>
        <dbReference type="ARBA" id="ARBA00023128"/>
    </source>
</evidence>
<keyword evidence="6" id="KW-0066">ATP synthesis</keyword>
<dbReference type="EMBL" id="EU237475">
    <property type="protein sequence ID" value="ABW83910.1"/>
    <property type="molecule type" value="Genomic_DNA"/>
</dbReference>
<geneLocation type="mitochondrion" evidence="9"/>
<sequence length="90" mass="10369">MPQLDSLTFLTQYTWTLLFLFLLFLLVVTKFLPRLQQQLAIRTKYVRGSSDGPDLNKSYPDELVSQVHLGGSLIKTPKGIKVFKTLWNLK</sequence>
<evidence type="ECO:0000259" key="8">
    <source>
        <dbReference type="Pfam" id="PF02326"/>
    </source>
</evidence>
<dbReference type="AlphaFoldDB" id="I6LIM9"/>
<evidence type="ECO:0000256" key="6">
    <source>
        <dbReference type="ARBA" id="ARBA00023310"/>
    </source>
</evidence>
<feature type="transmembrane region" description="Helical" evidence="7">
    <location>
        <begin position="12"/>
        <end position="32"/>
    </location>
</feature>
<gene>
    <name evidence="9" type="primary">atp8</name>
</gene>
<keyword evidence="2 7" id="KW-0812">Transmembrane</keyword>
<keyword evidence="4 9" id="KW-0496">Mitochondrion</keyword>
<accession>I6LIM9</accession>
<evidence type="ECO:0000256" key="5">
    <source>
        <dbReference type="ARBA" id="ARBA00023136"/>
    </source>
</evidence>
<organism evidence="9">
    <name type="scientific">Agelas schmidtii</name>
    <name type="common">Brown tubular sponge</name>
    <dbReference type="NCBI Taxonomy" id="2723817"/>
    <lineage>
        <taxon>Eukaryota</taxon>
        <taxon>Metazoa</taxon>
        <taxon>Porifera</taxon>
        <taxon>Demospongiae</taxon>
        <taxon>Heteroscleromorpha</taxon>
        <taxon>Agelasida</taxon>
        <taxon>Agelasidae</taxon>
        <taxon>Agelas</taxon>
    </lineage>
</organism>
<evidence type="ECO:0000256" key="1">
    <source>
        <dbReference type="ARBA" id="ARBA00004325"/>
    </source>
</evidence>
<keyword evidence="3 7" id="KW-1133">Transmembrane helix</keyword>
<dbReference type="Pfam" id="PF02326">
    <property type="entry name" value="YMF19"/>
    <property type="match status" value="1"/>
</dbReference>
<keyword evidence="5 7" id="KW-0472">Membrane</keyword>
<evidence type="ECO:0000256" key="2">
    <source>
        <dbReference type="ARBA" id="ARBA00022692"/>
    </source>
</evidence>
<dbReference type="RefSeq" id="YP_001648617.1">
    <property type="nucleotide sequence ID" value="NC_010213.1"/>
</dbReference>
<dbReference type="InterPro" id="IPR003319">
    <property type="entry name" value="YMF19-like_N"/>
</dbReference>
<dbReference type="GO" id="GO:0031966">
    <property type="term" value="C:mitochondrial membrane"/>
    <property type="evidence" value="ECO:0007669"/>
    <property type="project" value="UniProtKB-SubCell"/>
</dbReference>
<evidence type="ECO:0000256" key="3">
    <source>
        <dbReference type="ARBA" id="ARBA00022989"/>
    </source>
</evidence>
<evidence type="ECO:0000256" key="7">
    <source>
        <dbReference type="SAM" id="Phobius"/>
    </source>
</evidence>
<comment type="subcellular location">
    <subcellularLocation>
        <location evidence="1">Mitochondrion membrane</location>
    </subcellularLocation>
</comment>
<dbReference type="GeneID" id="5846662"/>
<dbReference type="GO" id="GO:0006754">
    <property type="term" value="P:ATP biosynthetic process"/>
    <property type="evidence" value="ECO:0007669"/>
    <property type="project" value="UniProtKB-KW"/>
</dbReference>
<proteinExistence type="predicted"/>
<name>I6LIM9_AGESC</name>
<feature type="domain" description="ATP synthase YMF19-like N-terminal" evidence="8">
    <location>
        <begin position="2"/>
        <end position="64"/>
    </location>
</feature>